<evidence type="ECO:0000313" key="2">
    <source>
        <dbReference type="EMBL" id="RHJ89786.1"/>
    </source>
</evidence>
<evidence type="ECO:0008006" key="4">
    <source>
        <dbReference type="Google" id="ProtNLM"/>
    </source>
</evidence>
<sequence>MKKGMEIMKKTLAILLSVLMVVCMMPGMAFATGDTPGESTGGGEGGTTIGITADSITLYTNSDKTTEVDESNLVYTGDVIEPTVVVKIGDTPLTAGSDYKVDYVKNDPNLTLADAGTFTVKVTGINNYDGQSAEKKYTINPKPITDAGSIDVLNPKAGDTTLASIKVDNETLTVGKDYTVSLTPSQITAGIDNSAEITFQRNYSGKVTKTFSAKYDLNDYYNVTVSRNSGAPTSYVYNGVAQSSDTDYTVNLTKKKELPAGVSAETKDYEAKLTNNINAGTPTVTVTAKGNTWTGSISAPAGFKITQRNINESGITVTIDSDGLPLVKDVNKELKSGTDYTVSLSGGNYVITGKGNYTGTRSINGAATNLNNCTITFNGFDYWGYPTFVVKYGSTTLSKDYDYNLSYSPASTKYASSYYVTLTPGRNNTYYGSKYQTISTSATNNLANCSITVSPTTSNYTGYQIKPSVTVYNGSSIVSSAYYDVSYYNNINPGTATVTVTGKGLYYGTKSTYFTITNYYNLANCTATLSQTTYAADGYAKRPTVVTVKDGYTTLSPYSDYTVDYKDNVLPGIASVVLTGKGKYTGTSKIVTFTITGLTQTMTVDKDKYIKYLTSDSFKVNPKATGDGTGFSYSSSNNSVVSVNSYTGEISIVGTGRAEVKISTIGNKKYTPVTKVVTVDVKPKKPSFKVSSNAYGKLTTKITKVAGATKYQIRYGRMGSYKSVYVSQDAGGDSTVSRTVKANHGKAYFVKVRSYKTMSDGTKVWGNWTVTKKVYVK</sequence>
<comment type="caution">
    <text evidence="2">The sequence shown here is derived from an EMBL/GenBank/DDBJ whole genome shotgun (WGS) entry which is preliminary data.</text>
</comment>
<feature type="signal peptide" evidence="1">
    <location>
        <begin position="1"/>
        <end position="31"/>
    </location>
</feature>
<organism evidence="2 3">
    <name type="scientific">Emergencia timonensis</name>
    <dbReference type="NCBI Taxonomy" id="1776384"/>
    <lineage>
        <taxon>Bacteria</taxon>
        <taxon>Bacillati</taxon>
        <taxon>Bacillota</taxon>
        <taxon>Clostridia</taxon>
        <taxon>Peptostreptococcales</taxon>
        <taxon>Anaerovoracaceae</taxon>
        <taxon>Emergencia</taxon>
    </lineage>
</organism>
<dbReference type="Proteomes" id="UP000284841">
    <property type="component" value="Unassembled WGS sequence"/>
</dbReference>
<feature type="chain" id="PRO_5019543403" description="BIG2 domain-containing protein" evidence="1">
    <location>
        <begin position="32"/>
        <end position="777"/>
    </location>
</feature>
<gene>
    <name evidence="2" type="ORF">DW099_04270</name>
</gene>
<proteinExistence type="predicted"/>
<evidence type="ECO:0000313" key="3">
    <source>
        <dbReference type="Proteomes" id="UP000284841"/>
    </source>
</evidence>
<dbReference type="RefSeq" id="WP_118333823.1">
    <property type="nucleotide sequence ID" value="NZ_AP025567.1"/>
</dbReference>
<dbReference type="AlphaFoldDB" id="A0A415E7M7"/>
<dbReference type="OrthoDB" id="2081414at2"/>
<dbReference type="InterPro" id="IPR008964">
    <property type="entry name" value="Invasin/intimin_cell_adhesion"/>
</dbReference>
<accession>A0A415E7M7</accession>
<keyword evidence="3" id="KW-1185">Reference proteome</keyword>
<dbReference type="EMBL" id="QRMS01000001">
    <property type="protein sequence ID" value="RHJ89786.1"/>
    <property type="molecule type" value="Genomic_DNA"/>
</dbReference>
<reference evidence="2 3" key="1">
    <citation type="submission" date="2018-08" db="EMBL/GenBank/DDBJ databases">
        <title>A genome reference for cultivated species of the human gut microbiota.</title>
        <authorList>
            <person name="Zou Y."/>
            <person name="Xue W."/>
            <person name="Luo G."/>
        </authorList>
    </citation>
    <scope>NUCLEOTIDE SEQUENCE [LARGE SCALE GENOMIC DNA]</scope>
    <source>
        <strain evidence="2 3">AM07-24</strain>
    </source>
</reference>
<keyword evidence="1" id="KW-0732">Signal</keyword>
<protein>
    <recommendedName>
        <fullName evidence="4">BIG2 domain-containing protein</fullName>
    </recommendedName>
</protein>
<evidence type="ECO:0000256" key="1">
    <source>
        <dbReference type="SAM" id="SignalP"/>
    </source>
</evidence>
<dbReference type="SUPFAM" id="SSF49373">
    <property type="entry name" value="Invasin/intimin cell-adhesion fragments"/>
    <property type="match status" value="1"/>
</dbReference>
<name>A0A415E7M7_9FIRM</name>